<comment type="caution">
    <text evidence="1">The sequence shown here is derived from an EMBL/GenBank/DDBJ whole genome shotgun (WGS) entry which is preliminary data.</text>
</comment>
<gene>
    <name evidence="1" type="ORF">PHMEG_00037220</name>
</gene>
<dbReference type="OrthoDB" id="128300at2759"/>
<protein>
    <submittedName>
        <fullName evidence="1">Uncharacterized protein</fullName>
    </submittedName>
</protein>
<reference evidence="2" key="1">
    <citation type="submission" date="2017-03" db="EMBL/GenBank/DDBJ databases">
        <title>Phytopthora megakarya and P. palmivora, two closely related causual agents of cacao black pod achieved similar genome size and gene model numbers by different mechanisms.</title>
        <authorList>
            <person name="Ali S."/>
            <person name="Shao J."/>
            <person name="Larry D.J."/>
            <person name="Kronmiller B."/>
            <person name="Shen D."/>
            <person name="Strem M.D."/>
            <person name="Melnick R.L."/>
            <person name="Guiltinan M.J."/>
            <person name="Tyler B.M."/>
            <person name="Meinhardt L.W."/>
            <person name="Bailey B.A."/>
        </authorList>
    </citation>
    <scope>NUCLEOTIDE SEQUENCE [LARGE SCALE GENOMIC DNA]</scope>
    <source>
        <strain evidence="2">zdho120</strain>
    </source>
</reference>
<proteinExistence type="predicted"/>
<dbReference type="AlphaFoldDB" id="A0A225UKF0"/>
<keyword evidence="2" id="KW-1185">Reference proteome</keyword>
<name>A0A225UKF0_9STRA</name>
<dbReference type="EMBL" id="NBNE01016152">
    <property type="protein sequence ID" value="OWY93401.1"/>
    <property type="molecule type" value="Genomic_DNA"/>
</dbReference>
<sequence>MCTFHDGLQQAIPTTVDELPETFRVTEEEKHTRYGSMNDQTFRCHCQGFQKDDHLFYVNSDLVVDNDQGYLCGPFAANPRDVCFSIADGNDYGRRGDVPALNHIATNCKCLVRRFGLEISISGKHLNGHVICFASDGPVQCTKPGPESMPRVTFIGPNDQWRLLQRNFPNVYDLPEDYIYRWLSMLSDIHSYWIREDIVVDDLCHRRAELRRLENEILRHVVLSTSDVS</sequence>
<evidence type="ECO:0000313" key="2">
    <source>
        <dbReference type="Proteomes" id="UP000198211"/>
    </source>
</evidence>
<dbReference type="Proteomes" id="UP000198211">
    <property type="component" value="Unassembled WGS sequence"/>
</dbReference>
<evidence type="ECO:0000313" key="1">
    <source>
        <dbReference type="EMBL" id="OWY93401.1"/>
    </source>
</evidence>
<organism evidence="1 2">
    <name type="scientific">Phytophthora megakarya</name>
    <dbReference type="NCBI Taxonomy" id="4795"/>
    <lineage>
        <taxon>Eukaryota</taxon>
        <taxon>Sar</taxon>
        <taxon>Stramenopiles</taxon>
        <taxon>Oomycota</taxon>
        <taxon>Peronosporomycetes</taxon>
        <taxon>Peronosporales</taxon>
        <taxon>Peronosporaceae</taxon>
        <taxon>Phytophthora</taxon>
    </lineage>
</organism>
<accession>A0A225UKF0</accession>